<sequence>INNQLISLCSSLPKRQSLPGPSSDILRFLSRNNLDPQEIGLIKTTYRLSTLLSKLREHEIVFNVVTKDHLLKKGVPNHYAASYRGHRFTRENVQILETWYRNHIDNPYLDHNSQQYLAQKTNLSKIQIKNWVANRRRKQKSIYISPFRPTLMAQNSLDT</sequence>
<dbReference type="PANTHER" id="PTHR11850">
    <property type="entry name" value="HOMEOBOX PROTEIN TRANSCRIPTION FACTORS"/>
    <property type="match status" value="1"/>
</dbReference>
<comment type="subcellular location">
    <subcellularLocation>
        <location evidence="4 5">Nucleus</location>
    </subcellularLocation>
</comment>
<keyword evidence="1 4" id="KW-0238">DNA-binding</keyword>
<dbReference type="SMART" id="SM00389">
    <property type="entry name" value="HOX"/>
    <property type="match status" value="1"/>
</dbReference>
<dbReference type="VEuPathDB" id="FungiDB:GWK60_B00099"/>
<dbReference type="AlphaFoldDB" id="A0A0W0CWE1"/>
<dbReference type="CDD" id="cd00086">
    <property type="entry name" value="homeodomain"/>
    <property type="match status" value="1"/>
</dbReference>
<dbReference type="InterPro" id="IPR050224">
    <property type="entry name" value="TALE_homeobox"/>
</dbReference>
<evidence type="ECO:0000313" key="7">
    <source>
        <dbReference type="EMBL" id="KTB03904.1"/>
    </source>
</evidence>
<dbReference type="Pfam" id="PF00046">
    <property type="entry name" value="Homeodomain"/>
    <property type="match status" value="1"/>
</dbReference>
<dbReference type="VEuPathDB" id="FungiDB:CAGL0B01265g"/>
<feature type="non-terminal residue" evidence="7">
    <location>
        <position position="1"/>
    </location>
</feature>
<dbReference type="SUPFAM" id="SSF46689">
    <property type="entry name" value="Homeodomain-like"/>
    <property type="match status" value="1"/>
</dbReference>
<proteinExistence type="predicted"/>
<dbReference type="GO" id="GO:0005634">
    <property type="term" value="C:nucleus"/>
    <property type="evidence" value="ECO:0007669"/>
    <property type="project" value="UniProtKB-SubCell"/>
</dbReference>
<dbReference type="GO" id="GO:0000981">
    <property type="term" value="F:DNA-binding transcription factor activity, RNA polymerase II-specific"/>
    <property type="evidence" value="ECO:0007669"/>
    <property type="project" value="InterPro"/>
</dbReference>
<evidence type="ECO:0000256" key="3">
    <source>
        <dbReference type="ARBA" id="ARBA00023242"/>
    </source>
</evidence>
<feature type="domain" description="Homeobox" evidence="6">
    <location>
        <begin position="87"/>
        <end position="142"/>
    </location>
</feature>
<keyword evidence="3 4" id="KW-0539">Nucleus</keyword>
<dbReference type="PROSITE" id="PS00027">
    <property type="entry name" value="HOMEOBOX_1"/>
    <property type="match status" value="1"/>
</dbReference>
<dbReference type="EMBL" id="LLZZ01000118">
    <property type="protein sequence ID" value="KTB03904.1"/>
    <property type="molecule type" value="Genomic_DNA"/>
</dbReference>
<dbReference type="VEuPathDB" id="FungiDB:B1J91_B01265g"/>
<keyword evidence="2 4" id="KW-0371">Homeobox</keyword>
<reference evidence="7 8" key="1">
    <citation type="submission" date="2015-10" db="EMBL/GenBank/DDBJ databases">
        <title>Draft genomes sequences of Candida glabrata isolates 1A, 1B, 2A, 2B, 3A and 3B.</title>
        <authorList>
            <person name="Haavelsrud O.E."/>
            <person name="Gaustad P."/>
        </authorList>
    </citation>
    <scope>NUCLEOTIDE SEQUENCE [LARGE SCALE GENOMIC DNA]</scope>
    <source>
        <strain evidence="7">910700640</strain>
    </source>
</reference>
<dbReference type="Proteomes" id="UP000054886">
    <property type="component" value="Unassembled WGS sequence"/>
</dbReference>
<gene>
    <name evidence="7" type="ORF">AO440_000216</name>
</gene>
<comment type="caution">
    <text evidence="7">The sequence shown here is derived from an EMBL/GenBank/DDBJ whole genome shotgun (WGS) entry which is preliminary data.</text>
</comment>
<name>A0A0W0CWE1_CANGB</name>
<evidence type="ECO:0000256" key="4">
    <source>
        <dbReference type="PROSITE-ProRule" id="PRU00108"/>
    </source>
</evidence>
<dbReference type="InterPro" id="IPR009057">
    <property type="entry name" value="Homeodomain-like_sf"/>
</dbReference>
<evidence type="ECO:0000256" key="1">
    <source>
        <dbReference type="ARBA" id="ARBA00023125"/>
    </source>
</evidence>
<dbReference type="InterPro" id="IPR017970">
    <property type="entry name" value="Homeobox_CS"/>
</dbReference>
<evidence type="ECO:0000313" key="8">
    <source>
        <dbReference type="Proteomes" id="UP000054886"/>
    </source>
</evidence>
<protein>
    <submittedName>
        <fullName evidence="7">Mating-type-like protein ALPHA2</fullName>
    </submittedName>
</protein>
<dbReference type="VEuPathDB" id="FungiDB:GVI51_B01111"/>
<evidence type="ECO:0000259" key="6">
    <source>
        <dbReference type="PROSITE" id="PS50071"/>
    </source>
</evidence>
<dbReference type="PROSITE" id="PS50071">
    <property type="entry name" value="HOMEOBOX_2"/>
    <property type="match status" value="1"/>
</dbReference>
<dbReference type="GO" id="GO:0003677">
    <property type="term" value="F:DNA binding"/>
    <property type="evidence" value="ECO:0007669"/>
    <property type="project" value="UniProtKB-UniRule"/>
</dbReference>
<dbReference type="InterPro" id="IPR001356">
    <property type="entry name" value="HD"/>
</dbReference>
<evidence type="ECO:0000256" key="2">
    <source>
        <dbReference type="ARBA" id="ARBA00023155"/>
    </source>
</evidence>
<organism evidence="7 8">
    <name type="scientific">Candida glabrata</name>
    <name type="common">Yeast</name>
    <name type="synonym">Torulopsis glabrata</name>
    <dbReference type="NCBI Taxonomy" id="5478"/>
    <lineage>
        <taxon>Eukaryota</taxon>
        <taxon>Fungi</taxon>
        <taxon>Dikarya</taxon>
        <taxon>Ascomycota</taxon>
        <taxon>Saccharomycotina</taxon>
        <taxon>Saccharomycetes</taxon>
        <taxon>Saccharomycetales</taxon>
        <taxon>Saccharomycetaceae</taxon>
        <taxon>Nakaseomyces</taxon>
    </lineage>
</organism>
<accession>A0A0W0CWE1</accession>
<feature type="DNA-binding region" description="Homeobox" evidence="4">
    <location>
        <begin position="89"/>
        <end position="143"/>
    </location>
</feature>
<evidence type="ECO:0000256" key="5">
    <source>
        <dbReference type="RuleBase" id="RU000682"/>
    </source>
</evidence>
<dbReference type="Gene3D" id="1.10.10.60">
    <property type="entry name" value="Homeodomain-like"/>
    <property type="match status" value="1"/>
</dbReference>